<proteinExistence type="predicted"/>
<sequence length="56" mass="5780">MTSGEMDPVVASIDDIPLDVARLRGHYRKVSSSVPFDDHIRPGPAACGGKGAGGSE</sequence>
<protein>
    <submittedName>
        <fullName evidence="1">Uncharacterized protein</fullName>
    </submittedName>
</protein>
<evidence type="ECO:0000313" key="2">
    <source>
        <dbReference type="Proteomes" id="UP001210865"/>
    </source>
</evidence>
<accession>A0ABY7NV09</accession>
<dbReference type="EMBL" id="CP115174">
    <property type="protein sequence ID" value="WBO24725.1"/>
    <property type="molecule type" value="Genomic_DNA"/>
</dbReference>
<gene>
    <name evidence="1" type="ORF">PBT88_17730</name>
</gene>
<evidence type="ECO:0000313" key="1">
    <source>
        <dbReference type="EMBL" id="WBO24725.1"/>
    </source>
</evidence>
<name>A0ABY7NV09_9SPHN</name>
<dbReference type="RefSeq" id="WP_270079345.1">
    <property type="nucleotide sequence ID" value="NZ_CP115174.1"/>
</dbReference>
<organism evidence="1 2">
    <name type="scientific">Sphingomonas abietis</name>
    <dbReference type="NCBI Taxonomy" id="3012344"/>
    <lineage>
        <taxon>Bacteria</taxon>
        <taxon>Pseudomonadati</taxon>
        <taxon>Pseudomonadota</taxon>
        <taxon>Alphaproteobacteria</taxon>
        <taxon>Sphingomonadales</taxon>
        <taxon>Sphingomonadaceae</taxon>
        <taxon>Sphingomonas</taxon>
    </lineage>
</organism>
<keyword evidence="2" id="KW-1185">Reference proteome</keyword>
<reference evidence="1 2" key="1">
    <citation type="submission" date="2022-12" db="EMBL/GenBank/DDBJ databases">
        <title>Sphingomonas abieness sp. nov., an endophytic bacterium isolated from Abies koreana.</title>
        <authorList>
            <person name="Jiang L."/>
            <person name="Lee J."/>
        </authorList>
    </citation>
    <scope>NUCLEOTIDE SEQUENCE [LARGE SCALE GENOMIC DNA]</scope>
    <source>
        <strain evidence="2">PAMB 00755</strain>
    </source>
</reference>
<dbReference type="Proteomes" id="UP001210865">
    <property type="component" value="Chromosome"/>
</dbReference>